<keyword evidence="3" id="KW-0067">ATP-binding</keyword>
<dbReference type="SUPFAM" id="SSF160246">
    <property type="entry name" value="EspE N-terminal domain-like"/>
    <property type="match status" value="1"/>
</dbReference>
<accession>A0A1G2HKC0</accession>
<evidence type="ECO:0000259" key="5">
    <source>
        <dbReference type="Pfam" id="PF05157"/>
    </source>
</evidence>
<sequence>MDQEKIREILLKENYIEKSGAEKADEFVKTGEGDFLDYFIRSGLLTPDLLGQALAEYFKVSYLDLNTNIPDKALVLKIPEQMAKKFRAVLAKETEKIITVATDDPSAEGLQEEIGKIFPGKKISINSSLSEDIDSLLLFYKKPLEARFNKIFKGGGKVAPEIVEEIIDDALGLKASDIHFDPQEKEILIRFRIDGFLHEAGRIPKEYYENILNRVKVQADMKIDEHFSAQDGAIRYKKNGQAIDMRVSVVPTLDGEKIVIRPLAKYAKSFSLDDIGLSKNQQKLILKTAKKPFGMILVTGPTGSGKTTTLYALLKYLNKPEINIATIEDPVEYKIPGINHIQVNPLTNLTFAEALKSIVRQDPDIILVGETRDKETASISVDAAMTGHLLFSTFHANDAASVIPRFLEMGVDPFHLSLTLKLIISQRLVRKICDKCRYSYKISVKDLSETFPEAERFFGQQELTLYKGKGCPNCSNSGYRGRTAIFEIIDIDSEMEKLMLKNPTSEQIWSIKKKQGLEPIFNDGLEKVKNGATTIEELLRSVNPLEETKK</sequence>
<dbReference type="EMBL" id="MHOM01000048">
    <property type="protein sequence ID" value="OGZ62869.1"/>
    <property type="molecule type" value="Genomic_DNA"/>
</dbReference>
<dbReference type="Gene3D" id="3.30.450.90">
    <property type="match status" value="1"/>
</dbReference>
<protein>
    <recommendedName>
        <fullName evidence="8">Bacterial type II secretion system protein E domain-containing protein</fullName>
    </recommendedName>
</protein>
<evidence type="ECO:0000313" key="7">
    <source>
        <dbReference type="Proteomes" id="UP000177190"/>
    </source>
</evidence>
<feature type="domain" description="Type II secretion system protein GspE N-terminal" evidence="5">
    <location>
        <begin position="59"/>
        <end position="137"/>
    </location>
</feature>
<evidence type="ECO:0008006" key="8">
    <source>
        <dbReference type="Google" id="ProtNLM"/>
    </source>
</evidence>
<dbReference type="InterPro" id="IPR037257">
    <property type="entry name" value="T2SS_E_N_sf"/>
</dbReference>
<dbReference type="PANTHER" id="PTHR30258">
    <property type="entry name" value="TYPE II SECRETION SYSTEM PROTEIN GSPE-RELATED"/>
    <property type="match status" value="1"/>
</dbReference>
<evidence type="ECO:0000256" key="2">
    <source>
        <dbReference type="ARBA" id="ARBA00022741"/>
    </source>
</evidence>
<dbReference type="SUPFAM" id="SSF52540">
    <property type="entry name" value="P-loop containing nucleoside triphosphate hydrolases"/>
    <property type="match status" value="1"/>
</dbReference>
<dbReference type="CDD" id="cd01129">
    <property type="entry name" value="PulE-GspE-like"/>
    <property type="match status" value="1"/>
</dbReference>
<gene>
    <name evidence="6" type="ORF">A2812_03095</name>
</gene>
<proteinExistence type="inferred from homology"/>
<evidence type="ECO:0000313" key="6">
    <source>
        <dbReference type="EMBL" id="OGZ62869.1"/>
    </source>
</evidence>
<evidence type="ECO:0000256" key="1">
    <source>
        <dbReference type="ARBA" id="ARBA00006611"/>
    </source>
</evidence>
<dbReference type="Gene3D" id="3.40.50.300">
    <property type="entry name" value="P-loop containing nucleotide triphosphate hydrolases"/>
    <property type="match status" value="1"/>
</dbReference>
<dbReference type="Pfam" id="PF05157">
    <property type="entry name" value="MshEN"/>
    <property type="match status" value="1"/>
</dbReference>
<dbReference type="InterPro" id="IPR001482">
    <property type="entry name" value="T2SS/T4SS_dom"/>
</dbReference>
<reference evidence="6 7" key="1">
    <citation type="journal article" date="2016" name="Nat. Commun.">
        <title>Thousands of microbial genomes shed light on interconnected biogeochemical processes in an aquifer system.</title>
        <authorList>
            <person name="Anantharaman K."/>
            <person name="Brown C.T."/>
            <person name="Hug L.A."/>
            <person name="Sharon I."/>
            <person name="Castelle C.J."/>
            <person name="Probst A.J."/>
            <person name="Thomas B.C."/>
            <person name="Singh A."/>
            <person name="Wilkins M.J."/>
            <person name="Karaoz U."/>
            <person name="Brodie E.L."/>
            <person name="Williams K.H."/>
            <person name="Hubbard S.S."/>
            <person name="Banfield J.F."/>
        </authorList>
    </citation>
    <scope>NUCLEOTIDE SEQUENCE [LARGE SCALE GENOMIC DNA]</scope>
</reference>
<feature type="domain" description="Bacterial type II secretion system protein E" evidence="4">
    <location>
        <begin position="161"/>
        <end position="540"/>
    </location>
</feature>
<comment type="caution">
    <text evidence="6">The sequence shown here is derived from an EMBL/GenBank/DDBJ whole genome shotgun (WGS) entry which is preliminary data.</text>
</comment>
<dbReference type="Pfam" id="PF00437">
    <property type="entry name" value="T2SSE"/>
    <property type="match status" value="1"/>
</dbReference>
<dbReference type="InterPro" id="IPR027417">
    <property type="entry name" value="P-loop_NTPase"/>
</dbReference>
<evidence type="ECO:0000259" key="4">
    <source>
        <dbReference type="Pfam" id="PF00437"/>
    </source>
</evidence>
<dbReference type="GO" id="GO:0016887">
    <property type="term" value="F:ATP hydrolysis activity"/>
    <property type="evidence" value="ECO:0007669"/>
    <property type="project" value="TreeGrafter"/>
</dbReference>
<dbReference type="PANTHER" id="PTHR30258:SF1">
    <property type="entry name" value="PROTEIN TRANSPORT PROTEIN HOFB HOMOLOG"/>
    <property type="match status" value="1"/>
</dbReference>
<dbReference type="STRING" id="1802200.A2812_03095"/>
<organism evidence="6 7">
    <name type="scientific">Candidatus Staskawiczbacteria bacterium RIFCSPHIGHO2_01_FULL_36_16</name>
    <dbReference type="NCBI Taxonomy" id="1802200"/>
    <lineage>
        <taxon>Bacteria</taxon>
        <taxon>Candidatus Staskawicziibacteriota</taxon>
    </lineage>
</organism>
<evidence type="ECO:0000256" key="3">
    <source>
        <dbReference type="ARBA" id="ARBA00022840"/>
    </source>
</evidence>
<dbReference type="Proteomes" id="UP000177190">
    <property type="component" value="Unassembled WGS sequence"/>
</dbReference>
<keyword evidence="2" id="KW-0547">Nucleotide-binding</keyword>
<dbReference type="GO" id="GO:0005886">
    <property type="term" value="C:plasma membrane"/>
    <property type="evidence" value="ECO:0007669"/>
    <property type="project" value="TreeGrafter"/>
</dbReference>
<dbReference type="InterPro" id="IPR007831">
    <property type="entry name" value="T2SS_GspE_N"/>
</dbReference>
<dbReference type="GO" id="GO:0005524">
    <property type="term" value="F:ATP binding"/>
    <property type="evidence" value="ECO:0007669"/>
    <property type="project" value="UniProtKB-KW"/>
</dbReference>
<name>A0A1G2HKC0_9BACT</name>
<dbReference type="AlphaFoldDB" id="A0A1G2HKC0"/>
<comment type="similarity">
    <text evidence="1">Belongs to the GSP E family.</text>
</comment>